<dbReference type="OMA" id="FFGRITV"/>
<dbReference type="InterPro" id="IPR008979">
    <property type="entry name" value="Galactose-bd-like_sf"/>
</dbReference>
<dbReference type="STRING" id="431595.K3XC05"/>
<dbReference type="Proteomes" id="UP000019132">
    <property type="component" value="Unassembled WGS sequence"/>
</dbReference>
<organism evidence="1 2">
    <name type="scientific">Globisporangium ultimum (strain ATCC 200006 / CBS 805.95 / DAOM BR144)</name>
    <name type="common">Pythium ultimum</name>
    <dbReference type="NCBI Taxonomy" id="431595"/>
    <lineage>
        <taxon>Eukaryota</taxon>
        <taxon>Sar</taxon>
        <taxon>Stramenopiles</taxon>
        <taxon>Oomycota</taxon>
        <taxon>Peronosporomycetes</taxon>
        <taxon>Pythiales</taxon>
        <taxon>Pythiaceae</taxon>
        <taxon>Globisporangium</taxon>
    </lineage>
</organism>
<reference evidence="2" key="1">
    <citation type="journal article" date="2010" name="Genome Biol.">
        <title>Genome sequence of the necrotrophic plant pathogen Pythium ultimum reveals original pathogenicity mechanisms and effector repertoire.</title>
        <authorList>
            <person name="Levesque C.A."/>
            <person name="Brouwer H."/>
            <person name="Cano L."/>
            <person name="Hamilton J.P."/>
            <person name="Holt C."/>
            <person name="Huitema E."/>
            <person name="Raffaele S."/>
            <person name="Robideau G.P."/>
            <person name="Thines M."/>
            <person name="Win J."/>
            <person name="Zerillo M.M."/>
            <person name="Beakes G.W."/>
            <person name="Boore J.L."/>
            <person name="Busam D."/>
            <person name="Dumas B."/>
            <person name="Ferriera S."/>
            <person name="Fuerstenberg S.I."/>
            <person name="Gachon C.M."/>
            <person name="Gaulin E."/>
            <person name="Govers F."/>
            <person name="Grenville-Briggs L."/>
            <person name="Horner N."/>
            <person name="Hostetler J."/>
            <person name="Jiang R.H."/>
            <person name="Johnson J."/>
            <person name="Krajaejun T."/>
            <person name="Lin H."/>
            <person name="Meijer H.J."/>
            <person name="Moore B."/>
            <person name="Morris P."/>
            <person name="Phuntmart V."/>
            <person name="Puiu D."/>
            <person name="Shetty J."/>
            <person name="Stajich J.E."/>
            <person name="Tripathy S."/>
            <person name="Wawra S."/>
            <person name="van West P."/>
            <person name="Whitty B.R."/>
            <person name="Coutinho P.M."/>
            <person name="Henrissat B."/>
            <person name="Martin F."/>
            <person name="Thomas P.D."/>
            <person name="Tyler B.M."/>
            <person name="De Vries R.P."/>
            <person name="Kamoun S."/>
            <person name="Yandell M."/>
            <person name="Tisserat N."/>
            <person name="Buell C.R."/>
        </authorList>
    </citation>
    <scope>NUCLEOTIDE SEQUENCE</scope>
    <source>
        <strain evidence="2">DAOM:BR144</strain>
    </source>
</reference>
<dbReference type="AlphaFoldDB" id="K3XC05"/>
<dbReference type="SUPFAM" id="SSF49785">
    <property type="entry name" value="Galactose-binding domain-like"/>
    <property type="match status" value="1"/>
</dbReference>
<evidence type="ECO:0000313" key="2">
    <source>
        <dbReference type="Proteomes" id="UP000019132"/>
    </source>
</evidence>
<dbReference type="EnsemblProtists" id="PYU1_T014754">
    <property type="protein sequence ID" value="PYU1_T014754"/>
    <property type="gene ID" value="PYU1_G014723"/>
</dbReference>
<evidence type="ECO:0000313" key="1">
    <source>
        <dbReference type="EnsemblProtists" id="PYU1_T014754"/>
    </source>
</evidence>
<name>K3XC05_GLOUD</name>
<dbReference type="VEuPathDB" id="FungiDB:PYU1_G014723"/>
<reference evidence="2" key="2">
    <citation type="submission" date="2010-04" db="EMBL/GenBank/DDBJ databases">
        <authorList>
            <person name="Buell R."/>
            <person name="Hamilton J."/>
            <person name="Hostetler J."/>
        </authorList>
    </citation>
    <scope>NUCLEOTIDE SEQUENCE [LARGE SCALE GENOMIC DNA]</scope>
    <source>
        <strain evidence="2">DAOM:BR144</strain>
    </source>
</reference>
<reference evidence="1" key="3">
    <citation type="submission" date="2015-02" db="UniProtKB">
        <authorList>
            <consortium name="EnsemblProtists"/>
        </authorList>
    </citation>
    <scope>IDENTIFICATION</scope>
    <source>
        <strain evidence="1">DAOM BR144</strain>
    </source>
</reference>
<dbReference type="InParanoid" id="K3XC05"/>
<dbReference type="eggNOG" id="ENOG502RZAY">
    <property type="taxonomic scope" value="Eukaryota"/>
</dbReference>
<proteinExistence type="predicted"/>
<protein>
    <recommendedName>
        <fullName evidence="3">SUN domain-containing protein</fullName>
    </recommendedName>
</protein>
<evidence type="ECO:0008006" key="3">
    <source>
        <dbReference type="Google" id="ProtNLM"/>
    </source>
</evidence>
<accession>K3XC05</accession>
<dbReference type="EMBL" id="ADOS01001599">
    <property type="status" value="NOT_ANNOTATED_CDS"/>
    <property type="molecule type" value="Genomic_DNA"/>
</dbReference>
<sequence>MAGSDAQLRSLVADTRTSCRVSSVLDRNRTLYGGEHMLSRDATTCWNSAQGSPQHVLLQFHERVVDVAALDIMFQGGFVGQDVELHVKKAATEQWERVADADIDPQDCNELQTFACHATRINALRLSFSRSTDFYGRVIIYRLDVMGNDSSADNEGS</sequence>
<dbReference type="HOGENOM" id="CLU_133965_0_0_1"/>
<keyword evidence="2" id="KW-1185">Reference proteome</keyword>
<dbReference type="Gene3D" id="2.60.120.260">
    <property type="entry name" value="Galactose-binding domain-like"/>
    <property type="match status" value="1"/>
</dbReference>